<dbReference type="PANTHER" id="PTHR11857">
    <property type="entry name" value="ODORANT BINDING PROTEIN-RELATED"/>
    <property type="match status" value="1"/>
</dbReference>
<dbReference type="InterPro" id="IPR036728">
    <property type="entry name" value="PBP_GOBP_sf"/>
</dbReference>
<dbReference type="GO" id="GO:0007608">
    <property type="term" value="P:sensory perception of smell"/>
    <property type="evidence" value="ECO:0007669"/>
    <property type="project" value="TreeGrafter"/>
</dbReference>
<dbReference type="AlphaFoldDB" id="A0AAV8YVS0"/>
<dbReference type="SUPFAM" id="SSF47565">
    <property type="entry name" value="Insect pheromone/odorant-binding proteins"/>
    <property type="match status" value="2"/>
</dbReference>
<dbReference type="Proteomes" id="UP001162162">
    <property type="component" value="Unassembled WGS sequence"/>
</dbReference>
<name>A0AAV8YVS0_9CUCU</name>
<dbReference type="GO" id="GO:0005549">
    <property type="term" value="F:odorant binding"/>
    <property type="evidence" value="ECO:0007669"/>
    <property type="project" value="InterPro"/>
</dbReference>
<dbReference type="InterPro" id="IPR006170">
    <property type="entry name" value="PBP/GOBP"/>
</dbReference>
<evidence type="ECO:0000256" key="3">
    <source>
        <dbReference type="ARBA" id="ARBA00022525"/>
    </source>
</evidence>
<evidence type="ECO:0000256" key="4">
    <source>
        <dbReference type="ARBA" id="ARBA00022729"/>
    </source>
</evidence>
<gene>
    <name evidence="5" type="ORF">NQ318_008538</name>
</gene>
<dbReference type="SMART" id="SM00708">
    <property type="entry name" value="PhBP"/>
    <property type="match status" value="2"/>
</dbReference>
<evidence type="ECO:0000313" key="5">
    <source>
        <dbReference type="EMBL" id="KAJ8955669.1"/>
    </source>
</evidence>
<reference evidence="5" key="1">
    <citation type="journal article" date="2023" name="Insect Mol. Biol.">
        <title>Genome sequencing provides insights into the evolution of gene families encoding plant cell wall-degrading enzymes in longhorned beetles.</title>
        <authorList>
            <person name="Shin N.R."/>
            <person name="Okamura Y."/>
            <person name="Kirsch R."/>
            <person name="Pauchet Y."/>
        </authorList>
    </citation>
    <scope>NUCLEOTIDE SEQUENCE</scope>
    <source>
        <strain evidence="5">AMC_N1</strain>
    </source>
</reference>
<accession>A0AAV8YVS0</accession>
<dbReference type="Pfam" id="PF01395">
    <property type="entry name" value="PBP_GOBP"/>
    <property type="match status" value="2"/>
</dbReference>
<keyword evidence="4" id="KW-0732">Signal</keyword>
<evidence type="ECO:0000313" key="6">
    <source>
        <dbReference type="Proteomes" id="UP001162162"/>
    </source>
</evidence>
<evidence type="ECO:0000256" key="1">
    <source>
        <dbReference type="ARBA" id="ARBA00004613"/>
    </source>
</evidence>
<dbReference type="Gene3D" id="1.10.238.20">
    <property type="entry name" value="Pheromone/general odorant binding protein domain"/>
    <property type="match status" value="2"/>
</dbReference>
<keyword evidence="6" id="KW-1185">Reference proteome</keyword>
<keyword evidence="3" id="KW-0964">Secreted</keyword>
<organism evidence="5 6">
    <name type="scientific">Aromia moschata</name>
    <dbReference type="NCBI Taxonomy" id="1265417"/>
    <lineage>
        <taxon>Eukaryota</taxon>
        <taxon>Metazoa</taxon>
        <taxon>Ecdysozoa</taxon>
        <taxon>Arthropoda</taxon>
        <taxon>Hexapoda</taxon>
        <taxon>Insecta</taxon>
        <taxon>Pterygota</taxon>
        <taxon>Neoptera</taxon>
        <taxon>Endopterygota</taxon>
        <taxon>Coleoptera</taxon>
        <taxon>Polyphaga</taxon>
        <taxon>Cucujiformia</taxon>
        <taxon>Chrysomeloidea</taxon>
        <taxon>Cerambycidae</taxon>
        <taxon>Cerambycinae</taxon>
        <taxon>Callichromatini</taxon>
        <taxon>Aromia</taxon>
    </lineage>
</organism>
<proteinExistence type="inferred from homology"/>
<dbReference type="EMBL" id="JAPWTK010000036">
    <property type="protein sequence ID" value="KAJ8955669.1"/>
    <property type="molecule type" value="Genomic_DNA"/>
</dbReference>
<comment type="similarity">
    <text evidence="2">Belongs to the PBP/GOBP family.</text>
</comment>
<dbReference type="PANTHER" id="PTHR11857:SF43">
    <property type="entry name" value="GEO07291P1-RELATED"/>
    <property type="match status" value="1"/>
</dbReference>
<comment type="subcellular location">
    <subcellularLocation>
        <location evidence="1">Secreted</location>
    </subcellularLocation>
</comment>
<dbReference type="GO" id="GO:0005615">
    <property type="term" value="C:extracellular space"/>
    <property type="evidence" value="ECO:0007669"/>
    <property type="project" value="TreeGrafter"/>
</dbReference>
<sequence length="383" mass="43746">MITVGVSERFVEALNVWGPRGFRPGCPAVHPALTMGEKRKKQKLKDIHFACQDDPTTHDDEEKLRKLSENLDDPKTGAHMLCMTVKAGLQRENGQLDREVIRSKVALVTHDQATVDGLVEKCAVNQESAERTAVKLILCFVENNIHYYYLVLIGWRFEELKGLIVRLFQEKYPELPQISQGTVSTIWKQIRERGHVLQLKRNPPKKLSDDQKLDAHALITEDDKQRFKTLYSECQSDTVTKIADDVLERISRREHVHRDVFQVHHLCMSKKLGFQNETGQVDKEGVRKVLALGVVEEGILNKIVDKCAVQRDTPEETAEKLMKCFHKHVGRHVREHGGHTRGRCHGGRRHGCHHGNVLLPVEVTGNRHYHGHGYDSVEEDESD</sequence>
<comment type="caution">
    <text evidence="5">The sequence shown here is derived from an EMBL/GenBank/DDBJ whole genome shotgun (WGS) entry which is preliminary data.</text>
</comment>
<protein>
    <submittedName>
        <fullName evidence="5">Uncharacterized protein</fullName>
    </submittedName>
</protein>
<evidence type="ECO:0000256" key="2">
    <source>
        <dbReference type="ARBA" id="ARBA00008098"/>
    </source>
</evidence>
<dbReference type="CDD" id="cd23992">
    <property type="entry name" value="PBP_GOBP"/>
    <property type="match status" value="2"/>
</dbReference>